<keyword evidence="1" id="KW-0472">Membrane</keyword>
<evidence type="ECO:0000313" key="2">
    <source>
        <dbReference type="EMBL" id="VAX04144.1"/>
    </source>
</evidence>
<protein>
    <submittedName>
        <fullName evidence="2">Uncharacterized protein</fullName>
    </submittedName>
</protein>
<dbReference type="AlphaFoldDB" id="A0A3B1AWD6"/>
<feature type="non-terminal residue" evidence="2">
    <location>
        <position position="86"/>
    </location>
</feature>
<feature type="transmembrane region" description="Helical" evidence="1">
    <location>
        <begin position="47"/>
        <end position="68"/>
    </location>
</feature>
<evidence type="ECO:0000256" key="1">
    <source>
        <dbReference type="SAM" id="Phobius"/>
    </source>
</evidence>
<accession>A0A3B1AWD6</accession>
<organism evidence="2">
    <name type="scientific">hydrothermal vent metagenome</name>
    <dbReference type="NCBI Taxonomy" id="652676"/>
    <lineage>
        <taxon>unclassified sequences</taxon>
        <taxon>metagenomes</taxon>
        <taxon>ecological metagenomes</taxon>
    </lineage>
</organism>
<dbReference type="EMBL" id="UOFW01000080">
    <property type="protein sequence ID" value="VAX04144.1"/>
    <property type="molecule type" value="Genomic_DNA"/>
</dbReference>
<keyword evidence="1" id="KW-0812">Transmembrane</keyword>
<gene>
    <name evidence="2" type="ORF">MNBD_ALPHA03-458</name>
</gene>
<feature type="transmembrane region" description="Helical" evidence="1">
    <location>
        <begin position="6"/>
        <end position="27"/>
    </location>
</feature>
<proteinExistence type="predicted"/>
<sequence length="86" mass="9482">MMPIDVVFDAYVDANILLILVFGLWCVARMLLKPLGMIHAYTTQLRLLNGVFLAVAVSPAFVLLYGLLPKMGVVSADFRINLSDIV</sequence>
<reference evidence="2" key="1">
    <citation type="submission" date="2018-06" db="EMBL/GenBank/DDBJ databases">
        <authorList>
            <person name="Zhirakovskaya E."/>
        </authorList>
    </citation>
    <scope>NUCLEOTIDE SEQUENCE</scope>
</reference>
<name>A0A3B1AWD6_9ZZZZ</name>
<keyword evidence="1" id="KW-1133">Transmembrane helix</keyword>